<organism evidence="2 3">
    <name type="scientific">Cohnella luojiensis</name>
    <dbReference type="NCBI Taxonomy" id="652876"/>
    <lineage>
        <taxon>Bacteria</taxon>
        <taxon>Bacillati</taxon>
        <taxon>Bacillota</taxon>
        <taxon>Bacilli</taxon>
        <taxon>Bacillales</taxon>
        <taxon>Paenibacillaceae</taxon>
        <taxon>Cohnella</taxon>
    </lineage>
</organism>
<feature type="transmembrane region" description="Helical" evidence="1">
    <location>
        <begin position="187"/>
        <end position="207"/>
    </location>
</feature>
<accession>A0A4Y8M381</accession>
<evidence type="ECO:0000313" key="3">
    <source>
        <dbReference type="Proteomes" id="UP000297900"/>
    </source>
</evidence>
<evidence type="ECO:0000313" key="2">
    <source>
        <dbReference type="EMBL" id="TFE28656.1"/>
    </source>
</evidence>
<comment type="caution">
    <text evidence="2">The sequence shown here is derived from an EMBL/GenBank/DDBJ whole genome shotgun (WGS) entry which is preliminary data.</text>
</comment>
<dbReference type="Proteomes" id="UP000297900">
    <property type="component" value="Unassembled WGS sequence"/>
</dbReference>
<feature type="transmembrane region" description="Helical" evidence="1">
    <location>
        <begin position="158"/>
        <end position="175"/>
    </location>
</feature>
<dbReference type="EMBL" id="SOMN01000006">
    <property type="protein sequence ID" value="TFE28656.1"/>
    <property type="molecule type" value="Genomic_DNA"/>
</dbReference>
<keyword evidence="1" id="KW-0812">Transmembrane</keyword>
<reference evidence="2 3" key="1">
    <citation type="submission" date="2019-03" db="EMBL/GenBank/DDBJ databases">
        <title>Cohnella endophytica sp. nov., a novel endophytic bacterium isolated from bark of Sonneratia apetala.</title>
        <authorList>
            <person name="Tuo L."/>
        </authorList>
    </citation>
    <scope>NUCLEOTIDE SEQUENCE [LARGE SCALE GENOMIC DNA]</scope>
    <source>
        <strain evidence="2 3">CCTCC AB 208254</strain>
    </source>
</reference>
<evidence type="ECO:0000256" key="1">
    <source>
        <dbReference type="SAM" id="Phobius"/>
    </source>
</evidence>
<feature type="transmembrane region" description="Helical" evidence="1">
    <location>
        <begin position="28"/>
        <end position="46"/>
    </location>
</feature>
<sequence length="213" mass="24778">MLQIIAMITMLVDHVGLIFFPDTSLFRIVGRIAFPLYSWFLVQGYLHTRNHKKYMQRLFWLACASQIPYSLALQQLEFNVIFTLLLSLIALYALDHLTPALKIIVISGVFSSAILVPMDYGLYGILLIFILRYFNQWGMIGCHMLLNLMFSLIYGPGYWIQLFSIFGTVLIANAYPIPYRSVVIGKWLYRSFYPAHLAILYLISFWVEHFDIQ</sequence>
<dbReference type="RefSeq" id="WP_135151548.1">
    <property type="nucleotide sequence ID" value="NZ_SOMN01000006.1"/>
</dbReference>
<keyword evidence="3" id="KW-1185">Reference proteome</keyword>
<dbReference type="AlphaFoldDB" id="A0A4Y8M381"/>
<name>A0A4Y8M381_9BACL</name>
<dbReference type="InterPro" id="IPR008875">
    <property type="entry name" value="TraX"/>
</dbReference>
<dbReference type="OrthoDB" id="9781069at2"/>
<dbReference type="Pfam" id="PF05857">
    <property type="entry name" value="TraX"/>
    <property type="match status" value="1"/>
</dbReference>
<keyword evidence="1" id="KW-1133">Transmembrane helix</keyword>
<keyword evidence="1" id="KW-0472">Membrane</keyword>
<protein>
    <submittedName>
        <fullName evidence="2">Conjugal transfer protein TraX</fullName>
    </submittedName>
</protein>
<gene>
    <name evidence="2" type="ORF">E2980_07495</name>
</gene>
<feature type="transmembrane region" description="Helical" evidence="1">
    <location>
        <begin position="76"/>
        <end position="94"/>
    </location>
</feature>
<proteinExistence type="predicted"/>